<evidence type="ECO:0000256" key="1">
    <source>
        <dbReference type="SAM" id="Coils"/>
    </source>
</evidence>
<proteinExistence type="predicted"/>
<dbReference type="SUPFAM" id="SSF57997">
    <property type="entry name" value="Tropomyosin"/>
    <property type="match status" value="1"/>
</dbReference>
<dbReference type="EMBL" id="CAJZBQ010000017">
    <property type="protein sequence ID" value="CAG9316861.1"/>
    <property type="molecule type" value="Genomic_DNA"/>
</dbReference>
<evidence type="ECO:0000313" key="2">
    <source>
        <dbReference type="EMBL" id="CAG9316861.1"/>
    </source>
</evidence>
<organism evidence="2 3">
    <name type="scientific">Blepharisma stoltei</name>
    <dbReference type="NCBI Taxonomy" id="1481888"/>
    <lineage>
        <taxon>Eukaryota</taxon>
        <taxon>Sar</taxon>
        <taxon>Alveolata</taxon>
        <taxon>Ciliophora</taxon>
        <taxon>Postciliodesmatophora</taxon>
        <taxon>Heterotrichea</taxon>
        <taxon>Heterotrichida</taxon>
        <taxon>Blepharismidae</taxon>
        <taxon>Blepharisma</taxon>
    </lineage>
</organism>
<sequence>MKRFPLIRLSHSSQSPRKPRLNSSLTSKSFKNEQAKRKIKELCCTSRLKVRDVIEIDDNLDLSLTLETQNSRTKFGYDISIIDEIKSLEEQLDTQEIELRTYNYTNKNDPKTGEVEWQAYTHYMQGIINSVKKRDQRIGNCLIRGLSGCIRAVSKIQNKRPEEKYIACESSRRFTREQYTQTYSNSQNYTESSFVDDISPEIEALKNLSKKISDLNNEALAKKLKDLYESLRMMYSDVPSPCETPKLFELENGEVANDIRNTMKAFQEELQYQITKKQLLKIKHDHSVQTDFEVMDASMYGKLQEQFTSKEVELFQLKYRYECALEENKKLEEAYTRYQKECEESQRRIKVLEDEAKNVFDRNNKLTQYESDLNYQLIDLTQGIQKRKEKIAKLRKDLEEAEEDIDHKREKLDKFRNELDETTEQLEVKTKKLEIAEQKLSIIERAWKTVHRRSFMYEKEGLIEAPKLKIEAISTLDPIKSRVRERSITPSPTNIFRKRSILSPSPIPSNADSPALGQSESYQRLRKQVIIENSSGLLSNISGENEFLNSLSAEQLEFFFRLRSEEREEKFRSKIANLSENSKAIQYIYVEPVTEEMIAQHIVKRRYTQAREPPERKIVAEETKDDSFAETARILAKDAEFEMLSPNLKMDLLKAMEGHDTEKCGSNCVHLKRAMMIKQKARGAPYPLKRATIASIR</sequence>
<accession>A0AAU9IZX9</accession>
<comment type="caution">
    <text evidence="2">The sequence shown here is derived from an EMBL/GenBank/DDBJ whole genome shotgun (WGS) entry which is preliminary data.</text>
</comment>
<gene>
    <name evidence="2" type="ORF">BSTOLATCC_MIC17494</name>
</gene>
<protein>
    <submittedName>
        <fullName evidence="2">Uncharacterized protein</fullName>
    </submittedName>
</protein>
<feature type="coiled-coil region" evidence="1">
    <location>
        <begin position="314"/>
        <end position="446"/>
    </location>
</feature>
<dbReference type="Proteomes" id="UP001162131">
    <property type="component" value="Unassembled WGS sequence"/>
</dbReference>
<keyword evidence="3" id="KW-1185">Reference proteome</keyword>
<reference evidence="2" key="1">
    <citation type="submission" date="2021-09" db="EMBL/GenBank/DDBJ databases">
        <authorList>
            <consortium name="AG Swart"/>
            <person name="Singh M."/>
            <person name="Singh A."/>
            <person name="Seah K."/>
            <person name="Emmerich C."/>
        </authorList>
    </citation>
    <scope>NUCLEOTIDE SEQUENCE</scope>
    <source>
        <strain evidence="2">ATCC30299</strain>
    </source>
</reference>
<name>A0AAU9IZX9_9CILI</name>
<dbReference type="AlphaFoldDB" id="A0AAU9IZX9"/>
<keyword evidence="1" id="KW-0175">Coiled coil</keyword>
<evidence type="ECO:0000313" key="3">
    <source>
        <dbReference type="Proteomes" id="UP001162131"/>
    </source>
</evidence>
<dbReference type="Gene3D" id="1.20.120.330">
    <property type="entry name" value="Nucleotidyltransferases domain 2"/>
    <property type="match status" value="1"/>
</dbReference>